<evidence type="ECO:0000313" key="1">
    <source>
        <dbReference type="EMBL" id="XDG30784.1"/>
    </source>
</evidence>
<proteinExistence type="predicted"/>
<dbReference type="EMBL" id="PP934186">
    <property type="protein sequence ID" value="XDG30784.1"/>
    <property type="molecule type" value="Genomic_DNA"/>
</dbReference>
<sequence length="54" mass="6505">MTKNENNNLLDECLKELHKITWDNSDNPVIIKNDVFNVWNKLLDYKMNKEENLL</sequence>
<reference evidence="1" key="1">
    <citation type="submission" date="2024-06" db="EMBL/GenBank/DDBJ databases">
        <authorList>
            <person name="Yang R."/>
        </authorList>
    </citation>
    <scope>NUCLEOTIDE SEQUENCE</scope>
</reference>
<protein>
    <submittedName>
        <fullName evidence="1">Uncharacterized protein</fullName>
    </submittedName>
</protein>
<accession>A0AB39AJG5</accession>
<organism evidence="1">
    <name type="scientific">Vibrio phage P018-4</name>
    <dbReference type="NCBI Taxonomy" id="3229728"/>
    <lineage>
        <taxon>Viruses</taxon>
        <taxon>Duplodnaviria</taxon>
        <taxon>Heunggongvirae</taxon>
        <taxon>Uroviricota</taxon>
        <taxon>Caudoviricetes</taxon>
    </lineage>
</organism>
<name>A0AB39AJG5_9CAUD</name>